<dbReference type="PROSITE" id="PS51257">
    <property type="entry name" value="PROKAR_LIPOPROTEIN"/>
    <property type="match status" value="1"/>
</dbReference>
<evidence type="ECO:0000313" key="3">
    <source>
        <dbReference type="Proteomes" id="UP000241890"/>
    </source>
</evidence>
<keyword evidence="3" id="KW-1185">Reference proteome</keyword>
<evidence type="ECO:0000256" key="1">
    <source>
        <dbReference type="SAM" id="SignalP"/>
    </source>
</evidence>
<gene>
    <name evidence="2" type="ORF">FCC1311_041032</name>
</gene>
<reference evidence="2 3" key="1">
    <citation type="submission" date="2017-12" db="EMBL/GenBank/DDBJ databases">
        <title>Sequencing, de novo assembly and annotation of complete genome of a new Thraustochytrid species, strain FCC1311.</title>
        <authorList>
            <person name="Sedici K."/>
            <person name="Godart F."/>
            <person name="Aiese Cigliano R."/>
            <person name="Sanseverino W."/>
            <person name="Barakat M."/>
            <person name="Ortet P."/>
            <person name="Marechal E."/>
            <person name="Cagnac O."/>
            <person name="Amato A."/>
        </authorList>
    </citation>
    <scope>NUCLEOTIDE SEQUENCE [LARGE SCALE GENOMIC DNA]</scope>
</reference>
<dbReference type="AlphaFoldDB" id="A0A2R5GA34"/>
<dbReference type="Proteomes" id="UP000241890">
    <property type="component" value="Unassembled WGS sequence"/>
</dbReference>
<name>A0A2R5GA34_9STRA</name>
<evidence type="ECO:0000313" key="2">
    <source>
        <dbReference type="EMBL" id="GBG27880.1"/>
    </source>
</evidence>
<proteinExistence type="predicted"/>
<organism evidence="2 3">
    <name type="scientific">Hondaea fermentalgiana</name>
    <dbReference type="NCBI Taxonomy" id="2315210"/>
    <lineage>
        <taxon>Eukaryota</taxon>
        <taxon>Sar</taxon>
        <taxon>Stramenopiles</taxon>
        <taxon>Bigyra</taxon>
        <taxon>Labyrinthulomycetes</taxon>
        <taxon>Thraustochytrida</taxon>
        <taxon>Thraustochytriidae</taxon>
        <taxon>Hondaea</taxon>
    </lineage>
</organism>
<keyword evidence="1" id="KW-0732">Signal</keyword>
<feature type="chain" id="PRO_5015329335" evidence="1">
    <location>
        <begin position="25"/>
        <end position="317"/>
    </location>
</feature>
<dbReference type="InParanoid" id="A0A2R5GA34"/>
<dbReference type="EMBL" id="BEYU01000037">
    <property type="protein sequence ID" value="GBG27880.1"/>
    <property type="molecule type" value="Genomic_DNA"/>
</dbReference>
<feature type="signal peptide" evidence="1">
    <location>
        <begin position="1"/>
        <end position="24"/>
    </location>
</feature>
<sequence length="317" mass="34754">MKAAQALLAVVVAALACATQGLLAEEQSALGVAGKCNFKCPAHSKQKSKVECCNNIYDCKCDKGYKRRPHKGICIKDDPEEKPTAPPVRCPGGIKKKECCVGDACYNKHVSLMQQSETEQRPDYFVQLAVGDDDDLIDDLCPEVIEAGDAEVDDDDDDEDEEDDVIAESEIFPFDELFLETDEEVDSGMSLRASVMEFLEEDAAGCSNNIICAKGTKPCVKNSCPKDQQKDCCCKCKNGVMKSNGRCNCPAKPTAAPTPEPKQCKNKNCPKAYSKPYLVKSINKCKCKCKKGYQVMDGECKPKKCFYKTICKKEAVA</sequence>
<protein>
    <submittedName>
        <fullName evidence="2">Uncharacterized protein</fullName>
    </submittedName>
</protein>
<comment type="caution">
    <text evidence="2">The sequence shown here is derived from an EMBL/GenBank/DDBJ whole genome shotgun (WGS) entry which is preliminary data.</text>
</comment>
<accession>A0A2R5GA34</accession>